<name>A0AAD3D005_9STRA</name>
<feature type="transmembrane region" description="Helical" evidence="1">
    <location>
        <begin position="118"/>
        <end position="141"/>
    </location>
</feature>
<keyword evidence="1" id="KW-0812">Transmembrane</keyword>
<evidence type="ECO:0000313" key="4">
    <source>
        <dbReference type="Proteomes" id="UP001054902"/>
    </source>
</evidence>
<protein>
    <submittedName>
        <fullName evidence="3">Uncharacterized protein</fullName>
    </submittedName>
</protein>
<evidence type="ECO:0000313" key="3">
    <source>
        <dbReference type="EMBL" id="GFH54040.1"/>
    </source>
</evidence>
<feature type="signal peptide" evidence="2">
    <location>
        <begin position="1"/>
        <end position="17"/>
    </location>
</feature>
<evidence type="ECO:0000256" key="1">
    <source>
        <dbReference type="SAM" id="Phobius"/>
    </source>
</evidence>
<keyword evidence="1" id="KW-1133">Transmembrane helix</keyword>
<proteinExistence type="predicted"/>
<sequence length="155" mass="17274">MYWVLLMFMATVHSSQAFTISSLTTNKIHILRATNNSEDEFVPNKPIDLPSLNPQDAGPMYSTCRSVTGLEKQEEEEMEEFVPNKPIELDSLQQPTFFGLEPKSDSLRARDGSSVEDAGVPLFTGTIILGMSIYFIYLCLFGDVDMVDPSMPIAI</sequence>
<comment type="caution">
    <text evidence="3">The sequence shown here is derived from an EMBL/GenBank/DDBJ whole genome shotgun (WGS) entry which is preliminary data.</text>
</comment>
<organism evidence="3 4">
    <name type="scientific">Chaetoceros tenuissimus</name>
    <dbReference type="NCBI Taxonomy" id="426638"/>
    <lineage>
        <taxon>Eukaryota</taxon>
        <taxon>Sar</taxon>
        <taxon>Stramenopiles</taxon>
        <taxon>Ochrophyta</taxon>
        <taxon>Bacillariophyta</taxon>
        <taxon>Coscinodiscophyceae</taxon>
        <taxon>Chaetocerotophycidae</taxon>
        <taxon>Chaetocerotales</taxon>
        <taxon>Chaetocerotaceae</taxon>
        <taxon>Chaetoceros</taxon>
    </lineage>
</organism>
<dbReference type="Proteomes" id="UP001054902">
    <property type="component" value="Unassembled WGS sequence"/>
</dbReference>
<keyword evidence="1" id="KW-0472">Membrane</keyword>
<dbReference type="EMBL" id="BLLK01000047">
    <property type="protein sequence ID" value="GFH54040.1"/>
    <property type="molecule type" value="Genomic_DNA"/>
</dbReference>
<feature type="chain" id="PRO_5042158474" evidence="2">
    <location>
        <begin position="18"/>
        <end position="155"/>
    </location>
</feature>
<evidence type="ECO:0000256" key="2">
    <source>
        <dbReference type="SAM" id="SignalP"/>
    </source>
</evidence>
<keyword evidence="4" id="KW-1185">Reference proteome</keyword>
<gene>
    <name evidence="3" type="ORF">CTEN210_10516</name>
</gene>
<dbReference type="AlphaFoldDB" id="A0AAD3D005"/>
<reference evidence="3 4" key="1">
    <citation type="journal article" date="2021" name="Sci. Rep.">
        <title>The genome of the diatom Chaetoceros tenuissimus carries an ancient integrated fragment of an extant virus.</title>
        <authorList>
            <person name="Hongo Y."/>
            <person name="Kimura K."/>
            <person name="Takaki Y."/>
            <person name="Yoshida Y."/>
            <person name="Baba S."/>
            <person name="Kobayashi G."/>
            <person name="Nagasaki K."/>
            <person name="Hano T."/>
            <person name="Tomaru Y."/>
        </authorList>
    </citation>
    <scope>NUCLEOTIDE SEQUENCE [LARGE SCALE GENOMIC DNA]</scope>
    <source>
        <strain evidence="3 4">NIES-3715</strain>
    </source>
</reference>
<accession>A0AAD3D005</accession>
<keyword evidence="2" id="KW-0732">Signal</keyword>